<evidence type="ECO:0000256" key="2">
    <source>
        <dbReference type="ARBA" id="ARBA00022723"/>
    </source>
</evidence>
<protein>
    <recommendedName>
        <fullName evidence="9">Transcription factor domain-containing protein</fullName>
    </recommendedName>
</protein>
<dbReference type="AlphaFoldDB" id="A0AAD7G1R4"/>
<keyword evidence="5" id="KW-0539">Nucleus</keyword>
<dbReference type="InterPro" id="IPR036864">
    <property type="entry name" value="Zn2-C6_fun-type_DNA-bd_sf"/>
</dbReference>
<evidence type="ECO:0000313" key="8">
    <source>
        <dbReference type="Proteomes" id="UP001221142"/>
    </source>
</evidence>
<evidence type="ECO:0000256" key="6">
    <source>
        <dbReference type="SAM" id="MobiDB-lite"/>
    </source>
</evidence>
<organism evidence="7 8">
    <name type="scientific">Roridomyces roridus</name>
    <dbReference type="NCBI Taxonomy" id="1738132"/>
    <lineage>
        <taxon>Eukaryota</taxon>
        <taxon>Fungi</taxon>
        <taxon>Dikarya</taxon>
        <taxon>Basidiomycota</taxon>
        <taxon>Agaricomycotina</taxon>
        <taxon>Agaricomycetes</taxon>
        <taxon>Agaricomycetidae</taxon>
        <taxon>Agaricales</taxon>
        <taxon>Marasmiineae</taxon>
        <taxon>Mycenaceae</taxon>
        <taxon>Roridomyces</taxon>
    </lineage>
</organism>
<dbReference type="InterPro" id="IPR001138">
    <property type="entry name" value="Zn2Cys6_DnaBD"/>
</dbReference>
<evidence type="ECO:0000256" key="1">
    <source>
        <dbReference type="ARBA" id="ARBA00004123"/>
    </source>
</evidence>
<dbReference type="Proteomes" id="UP001221142">
    <property type="component" value="Unassembled WGS sequence"/>
</dbReference>
<dbReference type="EMBL" id="JARKIF010000001">
    <property type="protein sequence ID" value="KAJ7649619.1"/>
    <property type="molecule type" value="Genomic_DNA"/>
</dbReference>
<dbReference type="InterPro" id="IPR050815">
    <property type="entry name" value="TF_fung"/>
</dbReference>
<dbReference type="CDD" id="cd00067">
    <property type="entry name" value="GAL4"/>
    <property type="match status" value="1"/>
</dbReference>
<dbReference type="GO" id="GO:0005634">
    <property type="term" value="C:nucleus"/>
    <property type="evidence" value="ECO:0007669"/>
    <property type="project" value="UniProtKB-SubCell"/>
</dbReference>
<name>A0AAD7G1R4_9AGAR</name>
<gene>
    <name evidence="7" type="ORF">FB45DRAFT_1075144</name>
</gene>
<dbReference type="GO" id="GO:0008270">
    <property type="term" value="F:zinc ion binding"/>
    <property type="evidence" value="ECO:0007669"/>
    <property type="project" value="InterPro"/>
</dbReference>
<evidence type="ECO:0000313" key="7">
    <source>
        <dbReference type="EMBL" id="KAJ7649619.1"/>
    </source>
</evidence>
<dbReference type="Gene3D" id="4.10.240.10">
    <property type="entry name" value="Zn(2)-C6 fungal-type DNA-binding domain"/>
    <property type="match status" value="1"/>
</dbReference>
<evidence type="ECO:0000256" key="4">
    <source>
        <dbReference type="ARBA" id="ARBA00023163"/>
    </source>
</evidence>
<dbReference type="PANTHER" id="PTHR47338">
    <property type="entry name" value="ZN(II)2CYS6 TRANSCRIPTION FACTOR (EUROFUNG)-RELATED"/>
    <property type="match status" value="1"/>
</dbReference>
<feature type="region of interest" description="Disordered" evidence="6">
    <location>
        <begin position="81"/>
        <end position="124"/>
    </location>
</feature>
<reference evidence="7" key="1">
    <citation type="submission" date="2023-03" db="EMBL/GenBank/DDBJ databases">
        <title>Massive genome expansion in bonnet fungi (Mycena s.s.) driven by repeated elements and novel gene families across ecological guilds.</title>
        <authorList>
            <consortium name="Lawrence Berkeley National Laboratory"/>
            <person name="Harder C.B."/>
            <person name="Miyauchi S."/>
            <person name="Viragh M."/>
            <person name="Kuo A."/>
            <person name="Thoen E."/>
            <person name="Andreopoulos B."/>
            <person name="Lu D."/>
            <person name="Skrede I."/>
            <person name="Drula E."/>
            <person name="Henrissat B."/>
            <person name="Morin E."/>
            <person name="Kohler A."/>
            <person name="Barry K."/>
            <person name="LaButti K."/>
            <person name="Morin E."/>
            <person name="Salamov A."/>
            <person name="Lipzen A."/>
            <person name="Mereny Z."/>
            <person name="Hegedus B."/>
            <person name="Baldrian P."/>
            <person name="Stursova M."/>
            <person name="Weitz H."/>
            <person name="Taylor A."/>
            <person name="Grigoriev I.V."/>
            <person name="Nagy L.G."/>
            <person name="Martin F."/>
            <person name="Kauserud H."/>
        </authorList>
    </citation>
    <scope>NUCLEOTIDE SEQUENCE</scope>
    <source>
        <strain evidence="7">9284</strain>
    </source>
</reference>
<evidence type="ECO:0000256" key="5">
    <source>
        <dbReference type="ARBA" id="ARBA00023242"/>
    </source>
</evidence>
<proteinExistence type="predicted"/>
<accession>A0AAD7G1R4</accession>
<dbReference type="PANTHER" id="PTHR47338:SF29">
    <property type="entry name" value="ZN(2)-C6 FUNGAL-TYPE DOMAIN-CONTAINING PROTEIN"/>
    <property type="match status" value="1"/>
</dbReference>
<keyword evidence="3" id="KW-0805">Transcription regulation</keyword>
<feature type="compositionally biased region" description="Low complexity" evidence="6">
    <location>
        <begin position="91"/>
        <end position="119"/>
    </location>
</feature>
<dbReference type="CDD" id="cd12148">
    <property type="entry name" value="fungal_TF_MHR"/>
    <property type="match status" value="1"/>
</dbReference>
<keyword evidence="4" id="KW-0804">Transcription</keyword>
<sequence>MPVKPSRKRPPKPRKFQSVSLEIRPLTFFAGRHLKIKCDGVRPVCGPCTRVPKDDECEYTDVSSRTKDLQETISRLKARINELENPHQTQSSSGSSRYEVGSPTPSSPSIISGTSGSFSDSDHSLLGVQEPPVDMIPMLLDSFLPHASQYSFFMHPGRFRASALLQLPLGHPNRPSPALLCAVYLWGIHLSRSEPLVSYETIFIRRAQQHIATELSDRAHPVHRIHTIQAHVLLSTYFLGSKQFLEAEFHINAAVTLSLGYHLHMIRSSRPGSSDPPLLSAPGSAEIFLEPPRNAIEEGERIRGFWTVVYAQHCLIMTLRACSSNSSNTFGVLESPGLHIDTPWPLDITQYERGMLPRDLRGVDTVQGFVVRGVPGPNSVVSAQVQAMVLLQRATQLAGKWSRCKGSSVFLAKKGTEDDFSNVSASTGSVYERTCRARGAYSAVCGGYPSVSHYYGSHGEEARMMAVTHALLSAAIIQLHRPQCGADASGTGEAVAACVVAARRILNTLGDTNVPNFGCASPVVGTLLLLACQAIAHRVERMRYFQECLGSTLNVDVARNSEEAALLVDLQTGLTTMNLLAVDCPLVQYQLEKIQSKFNALGL</sequence>
<evidence type="ECO:0000256" key="3">
    <source>
        <dbReference type="ARBA" id="ARBA00023015"/>
    </source>
</evidence>
<keyword evidence="2" id="KW-0479">Metal-binding</keyword>
<comment type="subcellular location">
    <subcellularLocation>
        <location evidence="1">Nucleus</location>
    </subcellularLocation>
</comment>
<keyword evidence="8" id="KW-1185">Reference proteome</keyword>
<dbReference type="GO" id="GO:0000981">
    <property type="term" value="F:DNA-binding transcription factor activity, RNA polymerase II-specific"/>
    <property type="evidence" value="ECO:0007669"/>
    <property type="project" value="InterPro"/>
</dbReference>
<comment type="caution">
    <text evidence="7">The sequence shown here is derived from an EMBL/GenBank/DDBJ whole genome shotgun (WGS) entry which is preliminary data.</text>
</comment>
<evidence type="ECO:0008006" key="9">
    <source>
        <dbReference type="Google" id="ProtNLM"/>
    </source>
</evidence>